<comment type="caution">
    <text evidence="1">The sequence shown here is derived from an EMBL/GenBank/DDBJ whole genome shotgun (WGS) entry which is preliminary data.</text>
</comment>
<reference evidence="1" key="1">
    <citation type="submission" date="2021-01" db="EMBL/GenBank/DDBJ databases">
        <authorList>
            <person name="Kaushik A."/>
        </authorList>
    </citation>
    <scope>NUCLEOTIDE SEQUENCE</scope>
    <source>
        <strain evidence="1">AG4-R118</strain>
    </source>
</reference>
<dbReference type="EMBL" id="CAJMWX010001288">
    <property type="protein sequence ID" value="CAE6479191.1"/>
    <property type="molecule type" value="Genomic_DNA"/>
</dbReference>
<gene>
    <name evidence="1" type="ORF">RDB_LOCUS121487</name>
</gene>
<name>A0A8H3CFR4_9AGAM</name>
<dbReference type="Proteomes" id="UP000663888">
    <property type="component" value="Unassembled WGS sequence"/>
</dbReference>
<organism evidence="1 2">
    <name type="scientific">Rhizoctonia solani</name>
    <dbReference type="NCBI Taxonomy" id="456999"/>
    <lineage>
        <taxon>Eukaryota</taxon>
        <taxon>Fungi</taxon>
        <taxon>Dikarya</taxon>
        <taxon>Basidiomycota</taxon>
        <taxon>Agaricomycotina</taxon>
        <taxon>Agaricomycetes</taxon>
        <taxon>Cantharellales</taxon>
        <taxon>Ceratobasidiaceae</taxon>
        <taxon>Rhizoctonia</taxon>
    </lineage>
</organism>
<protein>
    <submittedName>
        <fullName evidence="1">Uncharacterized protein</fullName>
    </submittedName>
</protein>
<sequence>MLRWGRWAVVHVIGSRSAVWFESKNVSRIVWTRRQSSHVPVLDLTRGTKAKMTNEETDITIPRLDPLPTVDPLGTLRELLTNKRPDVKALEAAYDTCRAHHLSFLTKSEFSRLVSAVGATPEFVLRVCADQVALGRRIPDSDRYRYMCAHLARGLSCCRELEFENRDTPPSGSSSPALREHLAHAQTHYTKLAKNHNGQAVHQVYLEQLLRIYQRIPSDSKIVDILGCTISDALKSLFSKPRFRFDSRLAQVVWRIIASVRFDESQTRSILHILRLRVSLSNSNWGSETRSLDPIASLREAILDLPSADAGIGQEARSILHDARAWEWLRVLAGGSHEPTSMTGANTRLNVLASLRQLEHAVPGSEASVASLERCWGVWMTILGAEAANTHSSPAYTIDRAILLAFLRLAAQFQSAHVVSGSERLLTVFTSVVCAEDHIHKAQPGSLSVQLGAAYACTDTLNVFQLAARLSAAGFRTDSSRLPAGYITHVVELLLEYRFPQVASEVVSQGSADLPAALVASVAHDCAKAGYVAGAVVLLRDTRLGFEERHRISLACLRQLDRQGGVLTRSDALYVCEALGPDLSRIPENLRPIAVRMALNAGHVRLAGLMGTQWQLQPPLQRLLATRLVKARLAQLASQVVDPRQTRWLSMVLDNAGYHKKIPARARRSRNLFSYGETNATRLGNKILIRSGARLGGRAQLRATLATLARLLRARDPSWTNKRAPFRPDGVTLNIIVRALVRSTFCVSSSDLRALFDLLSRAGRCGLNATGNHFGTEAGFVLGGYPSSAIALAKLVPQTEGPWSFVRYVRPLLRTFVSGLRVRGDQEAVTVITRVLKTEDAHWRRAGWHRAGGPDP</sequence>
<evidence type="ECO:0000313" key="2">
    <source>
        <dbReference type="Proteomes" id="UP000663888"/>
    </source>
</evidence>
<dbReference type="AlphaFoldDB" id="A0A8H3CFR4"/>
<evidence type="ECO:0000313" key="1">
    <source>
        <dbReference type="EMBL" id="CAE6479191.1"/>
    </source>
</evidence>
<accession>A0A8H3CFR4</accession>
<proteinExistence type="predicted"/>